<name>A0ABN7USE4_GIGMA</name>
<comment type="caution">
    <text evidence="1">The sequence shown here is derived from an EMBL/GenBank/DDBJ whole genome shotgun (WGS) entry which is preliminary data.</text>
</comment>
<accession>A0ABN7USE4</accession>
<dbReference type="Proteomes" id="UP000789901">
    <property type="component" value="Unassembled WGS sequence"/>
</dbReference>
<evidence type="ECO:0000313" key="2">
    <source>
        <dbReference type="Proteomes" id="UP000789901"/>
    </source>
</evidence>
<gene>
    <name evidence="1" type="ORF">GMARGA_LOCUS9287</name>
</gene>
<dbReference type="EMBL" id="CAJVQB010004940">
    <property type="protein sequence ID" value="CAG8649632.1"/>
    <property type="molecule type" value="Genomic_DNA"/>
</dbReference>
<reference evidence="1 2" key="1">
    <citation type="submission" date="2021-06" db="EMBL/GenBank/DDBJ databases">
        <authorList>
            <person name="Kallberg Y."/>
            <person name="Tangrot J."/>
            <person name="Rosling A."/>
        </authorList>
    </citation>
    <scope>NUCLEOTIDE SEQUENCE [LARGE SCALE GENOMIC DNA]</scope>
    <source>
        <strain evidence="1 2">120-4 pot B 10/14</strain>
    </source>
</reference>
<organism evidence="1 2">
    <name type="scientific">Gigaspora margarita</name>
    <dbReference type="NCBI Taxonomy" id="4874"/>
    <lineage>
        <taxon>Eukaryota</taxon>
        <taxon>Fungi</taxon>
        <taxon>Fungi incertae sedis</taxon>
        <taxon>Mucoromycota</taxon>
        <taxon>Glomeromycotina</taxon>
        <taxon>Glomeromycetes</taxon>
        <taxon>Diversisporales</taxon>
        <taxon>Gigasporaceae</taxon>
        <taxon>Gigaspora</taxon>
    </lineage>
</organism>
<keyword evidence="2" id="KW-1185">Reference proteome</keyword>
<evidence type="ECO:0000313" key="1">
    <source>
        <dbReference type="EMBL" id="CAG8649632.1"/>
    </source>
</evidence>
<sequence length="285" mass="32798">MNSLVNVKVIINSDSPIEMTLDINSTLSKALSLIIETLGPSLIDSRYKFFFTFLGAKLVDIQINIDNCQSRYCDLGSLDDNLLNVRKILQDNPIIPISFKFVRGRCFISEAEEKRYGLRETLDDSDELFIYSENSYKNVIICKYLQSDNNIDRDMKYLPITEKLIQVQTLLKMGPNLVFYDGDIKINRSLETSIDWINIAWIEDEKLKLKQNLKSFTIDITKIKPELEKGLYSGNAIFKCEQKFNRLFNEQLTLNGRIAPSVPLSYLLYLSLLANVSYESSESHN</sequence>
<protein>
    <submittedName>
        <fullName evidence="1">4751_t:CDS:1</fullName>
    </submittedName>
</protein>
<feature type="non-terminal residue" evidence="1">
    <location>
        <position position="285"/>
    </location>
</feature>
<proteinExistence type="predicted"/>